<dbReference type="SUPFAM" id="SSF55811">
    <property type="entry name" value="Nudix"/>
    <property type="match status" value="1"/>
</dbReference>
<dbReference type="EMBL" id="CP010086">
    <property type="protein sequence ID" value="AJH00283.1"/>
    <property type="molecule type" value="Genomic_DNA"/>
</dbReference>
<dbReference type="InterPro" id="IPR020476">
    <property type="entry name" value="Nudix_hydrolase"/>
</dbReference>
<dbReference type="OrthoDB" id="9787476at2"/>
<dbReference type="PANTHER" id="PTHR43046:SF2">
    <property type="entry name" value="8-OXO-DGTP DIPHOSPHATASE-RELATED"/>
    <property type="match status" value="1"/>
</dbReference>
<dbReference type="InterPro" id="IPR015797">
    <property type="entry name" value="NUDIX_hydrolase-like_dom_sf"/>
</dbReference>
<evidence type="ECO:0000256" key="1">
    <source>
        <dbReference type="ARBA" id="ARBA00001946"/>
    </source>
</evidence>
<organism evidence="5 7">
    <name type="scientific">Clostridium beijerinckii</name>
    <name type="common">Clostridium MP</name>
    <dbReference type="NCBI Taxonomy" id="1520"/>
    <lineage>
        <taxon>Bacteria</taxon>
        <taxon>Bacillati</taxon>
        <taxon>Bacillota</taxon>
        <taxon>Clostridia</taxon>
        <taxon>Eubacteriales</taxon>
        <taxon>Clostridiaceae</taxon>
        <taxon>Clostridium</taxon>
    </lineage>
</organism>
<proteinExistence type="inferred from homology"/>
<feature type="domain" description="Nudix hydrolase" evidence="4">
    <location>
        <begin position="16"/>
        <end position="149"/>
    </location>
</feature>
<protein>
    <submittedName>
        <fullName evidence="5">NUDIX hydrolase</fullName>
    </submittedName>
</protein>
<dbReference type="Proteomes" id="UP001194098">
    <property type="component" value="Unassembled WGS sequence"/>
</dbReference>
<sequence>MSNYILELRKFVGKRPLIQCGTCVIISNQNKILMQLRTDNKKWGLPGGSIEIGEKVEETAIREVKEETGLTICLKDLKLFGVFSGERQHYIYPHGDEVYNVVTVFTTNVYGGELQIDNEESSSLEFFEIDNLPIDISPPDIEIIEKYISTVI</sequence>
<dbReference type="InterPro" id="IPR020084">
    <property type="entry name" value="NUDIX_hydrolase_CS"/>
</dbReference>
<evidence type="ECO:0000256" key="3">
    <source>
        <dbReference type="RuleBase" id="RU003476"/>
    </source>
</evidence>
<dbReference type="Gene3D" id="3.90.79.10">
    <property type="entry name" value="Nucleoside Triphosphate Pyrophosphohydrolase"/>
    <property type="match status" value="1"/>
</dbReference>
<dbReference type="STRING" id="1520.LF65_03728"/>
<dbReference type="AlphaFoldDB" id="A0A0B5QQL7"/>
<dbReference type="CDD" id="cd04677">
    <property type="entry name" value="NUDIX_Hydrolase"/>
    <property type="match status" value="1"/>
</dbReference>
<reference evidence="6" key="4">
    <citation type="journal article" date="2022" name="Nat. Biotechnol.">
        <title>Carbon-negative production of acetone and isopropanol by gas fermentation at industrial pilot scale.</title>
        <authorList>
            <person name="Liew F.E."/>
            <person name="Nogle R."/>
            <person name="Abdalla T."/>
            <person name="Rasor B.J."/>
            <person name="Canter C."/>
            <person name="Jensen R.O."/>
            <person name="Wang L."/>
            <person name="Strutz J."/>
            <person name="Chirania P."/>
            <person name="De Tissera S."/>
            <person name="Mueller A.P."/>
            <person name="Ruan Z."/>
            <person name="Gao A."/>
            <person name="Tran L."/>
            <person name="Engle N.L."/>
            <person name="Bromley J.C."/>
            <person name="Daniell J."/>
            <person name="Conrado R."/>
            <person name="Tschaplinski T.J."/>
            <person name="Giannone R.J."/>
            <person name="Hettich R.L."/>
            <person name="Karim A.S."/>
            <person name="Simpson S.D."/>
            <person name="Brown S.D."/>
            <person name="Leang C."/>
            <person name="Jewett M.C."/>
            <person name="Kopke M."/>
        </authorList>
    </citation>
    <scope>NUCLEOTIDE SEQUENCE</scope>
    <source>
        <strain evidence="6">DJ015</strain>
    </source>
</reference>
<dbReference type="EMBL" id="JABAGV010000053">
    <property type="protein sequence ID" value="MBC2476493.1"/>
    <property type="molecule type" value="Genomic_DNA"/>
</dbReference>
<comment type="similarity">
    <text evidence="3">Belongs to the Nudix hydrolase family.</text>
</comment>
<keyword evidence="2 3" id="KW-0378">Hydrolase</keyword>
<comment type="cofactor">
    <cofactor evidence="1">
        <name>Mg(2+)</name>
        <dbReference type="ChEBI" id="CHEBI:18420"/>
    </cofactor>
</comment>
<dbReference type="Proteomes" id="UP000031866">
    <property type="component" value="Chromosome"/>
</dbReference>
<dbReference type="GO" id="GO:0016787">
    <property type="term" value="F:hydrolase activity"/>
    <property type="evidence" value="ECO:0007669"/>
    <property type="project" value="UniProtKB-KW"/>
</dbReference>
<dbReference type="PROSITE" id="PS51462">
    <property type="entry name" value="NUDIX"/>
    <property type="match status" value="1"/>
</dbReference>
<dbReference type="PANTHER" id="PTHR43046">
    <property type="entry name" value="GDP-MANNOSE MANNOSYL HYDROLASE"/>
    <property type="match status" value="1"/>
</dbReference>
<accession>A0A0B5QQL7</accession>
<dbReference type="KEGG" id="cbei:LF65_03728"/>
<evidence type="ECO:0000259" key="4">
    <source>
        <dbReference type="PROSITE" id="PS51462"/>
    </source>
</evidence>
<dbReference type="RefSeq" id="WP_041897986.1">
    <property type="nucleotide sequence ID" value="NZ_CP010086.2"/>
</dbReference>
<evidence type="ECO:0000313" key="7">
    <source>
        <dbReference type="Proteomes" id="UP000031866"/>
    </source>
</evidence>
<dbReference type="PROSITE" id="PS00893">
    <property type="entry name" value="NUDIX_BOX"/>
    <property type="match status" value="1"/>
</dbReference>
<dbReference type="PRINTS" id="PR00502">
    <property type="entry name" value="NUDIXFAMILY"/>
</dbReference>
<reference evidence="7" key="1">
    <citation type="submission" date="2014-12" db="EMBL/GenBank/DDBJ databases">
        <title>Genome sequence of Clostridium beijerinckii strain 59B.</title>
        <authorList>
            <person name="Little G.T."/>
            <person name="Minton N.P."/>
        </authorList>
    </citation>
    <scope>NUCLEOTIDE SEQUENCE [LARGE SCALE GENOMIC DNA]</scope>
    <source>
        <strain evidence="7">59B</strain>
    </source>
</reference>
<evidence type="ECO:0000256" key="2">
    <source>
        <dbReference type="ARBA" id="ARBA00022801"/>
    </source>
</evidence>
<evidence type="ECO:0000313" key="5">
    <source>
        <dbReference type="EMBL" id="AJH00283.1"/>
    </source>
</evidence>
<name>A0A0B5QQL7_CLOBE</name>
<reference evidence="6" key="3">
    <citation type="submission" date="2020-04" db="EMBL/GenBank/DDBJ databases">
        <authorList>
            <person name="Brown S."/>
        </authorList>
    </citation>
    <scope>NUCLEOTIDE SEQUENCE</scope>
    <source>
        <strain evidence="6">DJ015</strain>
    </source>
</reference>
<evidence type="ECO:0000313" key="6">
    <source>
        <dbReference type="EMBL" id="MBC2476493.1"/>
    </source>
</evidence>
<reference evidence="5" key="2">
    <citation type="submission" date="2016-02" db="EMBL/GenBank/DDBJ databases">
        <title>Genome sequence of Clostridium beijerinckii strain 59B.</title>
        <authorList>
            <person name="Little G.T."/>
            <person name="Minton N.P."/>
        </authorList>
    </citation>
    <scope>NUCLEOTIDE SEQUENCE</scope>
    <source>
        <strain evidence="5">NCIMB 14988</strain>
    </source>
</reference>
<dbReference type="Pfam" id="PF00293">
    <property type="entry name" value="NUDIX"/>
    <property type="match status" value="1"/>
</dbReference>
<gene>
    <name evidence="6" type="ORF">HGI39_17625</name>
    <name evidence="5" type="ORF">LF65_03728</name>
</gene>
<dbReference type="InterPro" id="IPR000086">
    <property type="entry name" value="NUDIX_hydrolase_dom"/>
</dbReference>